<keyword evidence="1" id="KW-0732">Signal</keyword>
<evidence type="ECO:0000313" key="3">
    <source>
        <dbReference type="Proteomes" id="UP000293347"/>
    </source>
</evidence>
<dbReference type="AlphaFoldDB" id="A0A4R0NH24"/>
<dbReference type="OrthoDB" id="966005at2"/>
<protein>
    <recommendedName>
        <fullName evidence="4">Outer membrane protein with beta-barrel domain</fullName>
    </recommendedName>
</protein>
<keyword evidence="3" id="KW-1185">Reference proteome</keyword>
<gene>
    <name evidence="2" type="ORF">EZ437_18110</name>
</gene>
<comment type="caution">
    <text evidence="2">The sequence shown here is derived from an EMBL/GenBank/DDBJ whole genome shotgun (WGS) entry which is preliminary data.</text>
</comment>
<dbReference type="EMBL" id="SJSL01000006">
    <property type="protein sequence ID" value="TCC99047.1"/>
    <property type="molecule type" value="Genomic_DNA"/>
</dbReference>
<accession>A0A4R0NH24</accession>
<organism evidence="2 3">
    <name type="scientific">Pedobacter psychroterrae</name>
    <dbReference type="NCBI Taxonomy" id="2530453"/>
    <lineage>
        <taxon>Bacteria</taxon>
        <taxon>Pseudomonadati</taxon>
        <taxon>Bacteroidota</taxon>
        <taxon>Sphingobacteriia</taxon>
        <taxon>Sphingobacteriales</taxon>
        <taxon>Sphingobacteriaceae</taxon>
        <taxon>Pedobacter</taxon>
    </lineage>
</organism>
<name>A0A4R0NH24_9SPHI</name>
<feature type="chain" id="PRO_5020450942" description="Outer membrane protein with beta-barrel domain" evidence="1">
    <location>
        <begin position="19"/>
        <end position="171"/>
    </location>
</feature>
<evidence type="ECO:0000313" key="2">
    <source>
        <dbReference type="EMBL" id="TCC99047.1"/>
    </source>
</evidence>
<proteinExistence type="predicted"/>
<dbReference type="RefSeq" id="WP_131597478.1">
    <property type="nucleotide sequence ID" value="NZ_SJSL01000006.1"/>
</dbReference>
<reference evidence="2 3" key="1">
    <citation type="submission" date="2019-02" db="EMBL/GenBank/DDBJ databases">
        <title>Pedobacter sp. RP-1-14 sp. nov., isolated from Arctic soil.</title>
        <authorList>
            <person name="Dahal R.H."/>
        </authorList>
    </citation>
    <scope>NUCLEOTIDE SEQUENCE [LARGE SCALE GENOMIC DNA]</scope>
    <source>
        <strain evidence="2 3">RP-1-14</strain>
    </source>
</reference>
<feature type="signal peptide" evidence="1">
    <location>
        <begin position="1"/>
        <end position="18"/>
    </location>
</feature>
<dbReference type="Proteomes" id="UP000293347">
    <property type="component" value="Unassembled WGS sequence"/>
</dbReference>
<evidence type="ECO:0000256" key="1">
    <source>
        <dbReference type="SAM" id="SignalP"/>
    </source>
</evidence>
<sequence>MKKLSLVCSFLFMAFCSAKVVAQEAASQRAQNIFIELGGQGLTLTANYDSRFTNKRDGLGGRIGVGHISSDGSSVTTVPVSLNYLLGKERRYFEIGLGATYATATVDGSFLDFGGDDDGDDSGSTLIGTMSFAYRLQPMDSGFSFRAGITPIFGKDFFIPYYGGISLGYTF</sequence>
<evidence type="ECO:0008006" key="4">
    <source>
        <dbReference type="Google" id="ProtNLM"/>
    </source>
</evidence>